<dbReference type="CDD" id="cd16034">
    <property type="entry name" value="sulfatase_like"/>
    <property type="match status" value="1"/>
</dbReference>
<dbReference type="GO" id="GO:0004065">
    <property type="term" value="F:arylsulfatase activity"/>
    <property type="evidence" value="ECO:0007669"/>
    <property type="project" value="TreeGrafter"/>
</dbReference>
<keyword evidence="7" id="KW-1185">Reference proteome</keyword>
<dbReference type="PANTHER" id="PTHR42693">
    <property type="entry name" value="ARYLSULFATASE FAMILY MEMBER"/>
    <property type="match status" value="1"/>
</dbReference>
<evidence type="ECO:0000256" key="3">
    <source>
        <dbReference type="ARBA" id="ARBA00022801"/>
    </source>
</evidence>
<dbReference type="InterPro" id="IPR050738">
    <property type="entry name" value="Sulfatase"/>
</dbReference>
<comment type="similarity">
    <text evidence="1">Belongs to the sulfatase family.</text>
</comment>
<keyword evidence="4" id="KW-0106">Calcium</keyword>
<dbReference type="RefSeq" id="WP_138853711.1">
    <property type="nucleotide sequence ID" value="NZ_CP040710.1"/>
</dbReference>
<dbReference type="SUPFAM" id="SSF53649">
    <property type="entry name" value="Alkaline phosphatase-like"/>
    <property type="match status" value="1"/>
</dbReference>
<dbReference type="Pfam" id="PF00884">
    <property type="entry name" value="Sulfatase"/>
    <property type="match status" value="1"/>
</dbReference>
<dbReference type="GO" id="GO:0046872">
    <property type="term" value="F:metal ion binding"/>
    <property type="evidence" value="ECO:0007669"/>
    <property type="project" value="UniProtKB-KW"/>
</dbReference>
<proteinExistence type="inferred from homology"/>
<dbReference type="InterPro" id="IPR000917">
    <property type="entry name" value="Sulfatase_N"/>
</dbReference>
<evidence type="ECO:0000313" key="7">
    <source>
        <dbReference type="Proteomes" id="UP000310017"/>
    </source>
</evidence>
<dbReference type="PANTHER" id="PTHR42693:SF53">
    <property type="entry name" value="ENDO-4-O-SULFATASE"/>
    <property type="match status" value="1"/>
</dbReference>
<dbReference type="Proteomes" id="UP000310017">
    <property type="component" value="Chromosome"/>
</dbReference>
<dbReference type="InterPro" id="IPR024607">
    <property type="entry name" value="Sulfatase_CS"/>
</dbReference>
<keyword evidence="3" id="KW-0378">Hydrolase</keyword>
<dbReference type="PROSITE" id="PS51257">
    <property type="entry name" value="PROKAR_LIPOPROTEIN"/>
    <property type="match status" value="1"/>
</dbReference>
<sequence>MKKTSVFLLCISCFLFSCKDGGEQASENTRSSRPNLLIALSDQHSFDMIGAYGNEQIITPNLDQFAKEGMLLANAFSSQPVCTPFRGMIMSGMHPLKNGAFTNDTPLLPHKTKLLGQILKEEGYQTAYIGKWHLLGGDRDRPIPKGKMRYGFDTLLTNNCQTDFRAGEAYFWNDKGEKEYFDEWEVYGQTKQALSYLDDIDPERPFALIVSWHPPHDWGKFKGQDGKMHYRYDTLEELMALYDRDSIKMRPGLKSTPDRKRMYHGHMAMISGVDKAFGMLMDKLKELKLEENTVTLFSADHGDMLESHNAVLPKQYPHDYSNHIPFLIKFPKKIPKGASSEVLLGTMDIMPTVLGLMDIESNQKYDGKNLSKQLQDISADSPTYVPLWNMNRGERQKNNWRGVVTKEFTFAIGQDSLEILNVLYDRQNDPNQLNNLFRNPKYSAKREKLEKMTWEWMGRLQDKFYGPSDFLEARPEEGWGYQMNKSPLELLQELKEVSN</sequence>
<dbReference type="Gene3D" id="3.40.720.10">
    <property type="entry name" value="Alkaline Phosphatase, subunit A"/>
    <property type="match status" value="1"/>
</dbReference>
<dbReference type="AlphaFoldDB" id="A0A5B7ST49"/>
<dbReference type="OrthoDB" id="9815108at2"/>
<keyword evidence="2" id="KW-0479">Metal-binding</keyword>
<dbReference type="PROSITE" id="PS00149">
    <property type="entry name" value="SULFATASE_2"/>
    <property type="match status" value="1"/>
</dbReference>
<gene>
    <name evidence="6" type="ORF">FGM00_15100</name>
</gene>
<evidence type="ECO:0000256" key="2">
    <source>
        <dbReference type="ARBA" id="ARBA00022723"/>
    </source>
</evidence>
<evidence type="ECO:0000259" key="5">
    <source>
        <dbReference type="Pfam" id="PF00884"/>
    </source>
</evidence>
<dbReference type="KEGG" id="asag:FGM00_15100"/>
<evidence type="ECO:0000313" key="6">
    <source>
        <dbReference type="EMBL" id="QCX01372.1"/>
    </source>
</evidence>
<name>A0A5B7ST49_9FLAO</name>
<evidence type="ECO:0000256" key="4">
    <source>
        <dbReference type="ARBA" id="ARBA00022837"/>
    </source>
</evidence>
<organism evidence="6 7">
    <name type="scientific">Aggregatimonas sangjinii</name>
    <dbReference type="NCBI Taxonomy" id="2583587"/>
    <lineage>
        <taxon>Bacteria</taxon>
        <taxon>Pseudomonadati</taxon>
        <taxon>Bacteroidota</taxon>
        <taxon>Flavobacteriia</taxon>
        <taxon>Flavobacteriales</taxon>
        <taxon>Flavobacteriaceae</taxon>
        <taxon>Aggregatimonas</taxon>
    </lineage>
</organism>
<dbReference type="EMBL" id="CP040710">
    <property type="protein sequence ID" value="QCX01372.1"/>
    <property type="molecule type" value="Genomic_DNA"/>
</dbReference>
<reference evidence="6 7" key="1">
    <citation type="submission" date="2019-05" db="EMBL/GenBank/DDBJ databases">
        <title>Genome sequencing of F202Z8.</title>
        <authorList>
            <person name="Kwon Y.M."/>
        </authorList>
    </citation>
    <scope>NUCLEOTIDE SEQUENCE [LARGE SCALE GENOMIC DNA]</scope>
    <source>
        <strain evidence="6 7">F202Z8</strain>
    </source>
</reference>
<dbReference type="InterPro" id="IPR017850">
    <property type="entry name" value="Alkaline_phosphatase_core_sf"/>
</dbReference>
<evidence type="ECO:0000256" key="1">
    <source>
        <dbReference type="ARBA" id="ARBA00008779"/>
    </source>
</evidence>
<feature type="domain" description="Sulfatase N-terminal" evidence="5">
    <location>
        <begin position="34"/>
        <end position="359"/>
    </location>
</feature>
<protein>
    <submittedName>
        <fullName evidence="6">Sulfatase</fullName>
    </submittedName>
</protein>
<accession>A0A5B7ST49</accession>